<dbReference type="Proteomes" id="UP001152622">
    <property type="component" value="Chromosome 12"/>
</dbReference>
<dbReference type="EMBL" id="JAINUF010000012">
    <property type="protein sequence ID" value="KAJ8345603.1"/>
    <property type="molecule type" value="Genomic_DNA"/>
</dbReference>
<dbReference type="Pfam" id="PF13927">
    <property type="entry name" value="Ig_3"/>
    <property type="match status" value="2"/>
</dbReference>
<dbReference type="InterPro" id="IPR013098">
    <property type="entry name" value="Ig_I-set"/>
</dbReference>
<dbReference type="Gene3D" id="2.60.40.10">
    <property type="entry name" value="Immunoglobulins"/>
    <property type="match status" value="8"/>
</dbReference>
<gene>
    <name evidence="4" type="ORF">SKAU_G00297960</name>
</gene>
<sequence>MCGGALIRVLLGLLCVGVRVGSEGHSIQFHPASVVVRHGDPVLVNCTVTGDHIGIGWEASEGSVGTVTDVQFVTWRLDHVTEWDIRPRCYMNYLIGKNYSQQDEKLRITLYLLPESLDISAVNHTGPMLEGQQYRLQCEATNIAPVQNLTVKWYKGETLENQTSYDDLSKTPVDVSSTLLITPTSADDGAQYSCVAELELGPEGPQPPPSIKSDPLTITVHYKPRITGCSDHMELREGETLDTLVSCRAKGNPSPMVTWYRDQSELNSSTPLTRRDVGRYVITAKSALGSASVNLTLGYGPIFICDHKYEVRVNERHALMCTAEGFPLPEVTWFTEEENEEVELPAHMTRGDAGQYRLIARNAFGAANHTLEIEVLYPPSEIELEGDEVDFGASVVLKCSAWGNPRPTYSWVYQRSPDVQERSVDGVSLLNISRASERNNGSYSCYAENPMGNVSKTVRLTVTGEDKSLHTTISECPIKIEPSTVVVRHGDPVSVNCTVSADHVGIGWEASEGSVDMVTDVQFVTWNLETVTDWEMAPRCFANFPTKAGPPFQCDEKINITLYKPPDSVSISAVNHTGPMVEREEYQLQCEVQNIAPVQYLTVKWYKGGTLENQTSYDDLTKTPVNVSSTLLITPTSADDGAQYSCVAELELGPEGPQPPPSIKSDPLNITVHYPPFFYSPKDETLELTEGEGVPLNCSAQGNPPPEYSWSPPLNQEETTSHTLITSTSLSPITHTFTCTASNHLGKQSKIFTVKINPIVDYLPLIAGIVAISVVFIAVFFVFIYSIYYKNTKMGQYDLKLGKSRAQNANVAQNGRESSLPMKKLTQPSLNV</sequence>
<dbReference type="AlphaFoldDB" id="A0A9Q1EV41"/>
<evidence type="ECO:0000313" key="4">
    <source>
        <dbReference type="EMBL" id="KAJ8345603.1"/>
    </source>
</evidence>
<organism evidence="4 5">
    <name type="scientific">Synaphobranchus kaupii</name>
    <name type="common">Kaup's arrowtooth eel</name>
    <dbReference type="NCBI Taxonomy" id="118154"/>
    <lineage>
        <taxon>Eukaryota</taxon>
        <taxon>Metazoa</taxon>
        <taxon>Chordata</taxon>
        <taxon>Craniata</taxon>
        <taxon>Vertebrata</taxon>
        <taxon>Euteleostomi</taxon>
        <taxon>Actinopterygii</taxon>
        <taxon>Neopterygii</taxon>
        <taxon>Teleostei</taxon>
        <taxon>Anguilliformes</taxon>
        <taxon>Synaphobranchidae</taxon>
        <taxon>Synaphobranchus</taxon>
    </lineage>
</organism>
<feature type="transmembrane region" description="Helical" evidence="1">
    <location>
        <begin position="762"/>
        <end position="788"/>
    </location>
</feature>
<dbReference type="GO" id="GO:0007155">
    <property type="term" value="P:cell adhesion"/>
    <property type="evidence" value="ECO:0007669"/>
    <property type="project" value="InterPro"/>
</dbReference>
<evidence type="ECO:0000256" key="2">
    <source>
        <dbReference type="SAM" id="SignalP"/>
    </source>
</evidence>
<evidence type="ECO:0000256" key="1">
    <source>
        <dbReference type="SAM" id="Phobius"/>
    </source>
</evidence>
<proteinExistence type="predicted"/>
<feature type="chain" id="PRO_5040289363" description="Ig-like domain-containing protein" evidence="2">
    <location>
        <begin position="22"/>
        <end position="832"/>
    </location>
</feature>
<evidence type="ECO:0000259" key="3">
    <source>
        <dbReference type="PROSITE" id="PS50835"/>
    </source>
</evidence>
<dbReference type="PROSITE" id="PS50835">
    <property type="entry name" value="IG_LIKE"/>
    <property type="match status" value="6"/>
</dbReference>
<reference evidence="4" key="1">
    <citation type="journal article" date="2023" name="Science">
        <title>Genome structures resolve the early diversification of teleost fishes.</title>
        <authorList>
            <person name="Parey E."/>
            <person name="Louis A."/>
            <person name="Montfort J."/>
            <person name="Bouchez O."/>
            <person name="Roques C."/>
            <person name="Iampietro C."/>
            <person name="Lluch J."/>
            <person name="Castinel A."/>
            <person name="Donnadieu C."/>
            <person name="Desvignes T."/>
            <person name="Floi Bucao C."/>
            <person name="Jouanno E."/>
            <person name="Wen M."/>
            <person name="Mejri S."/>
            <person name="Dirks R."/>
            <person name="Jansen H."/>
            <person name="Henkel C."/>
            <person name="Chen W.J."/>
            <person name="Zahm M."/>
            <person name="Cabau C."/>
            <person name="Klopp C."/>
            <person name="Thompson A.W."/>
            <person name="Robinson-Rechavi M."/>
            <person name="Braasch I."/>
            <person name="Lecointre G."/>
            <person name="Bobe J."/>
            <person name="Postlethwait J.H."/>
            <person name="Berthelot C."/>
            <person name="Roest Crollius H."/>
            <person name="Guiguen Y."/>
        </authorList>
    </citation>
    <scope>NUCLEOTIDE SEQUENCE</scope>
    <source>
        <strain evidence="4">WJC10195</strain>
    </source>
</reference>
<feature type="domain" description="Ig-like" evidence="3">
    <location>
        <begin position="301"/>
        <end position="374"/>
    </location>
</feature>
<dbReference type="InterPro" id="IPR013783">
    <property type="entry name" value="Ig-like_fold"/>
</dbReference>
<accession>A0A9Q1EV41</accession>
<dbReference type="SMART" id="SM00408">
    <property type="entry name" value="IGc2"/>
    <property type="match status" value="5"/>
</dbReference>
<feature type="domain" description="Ig-like" evidence="3">
    <location>
        <begin position="114"/>
        <end position="212"/>
    </location>
</feature>
<dbReference type="GO" id="GO:0005178">
    <property type="term" value="F:integrin binding"/>
    <property type="evidence" value="ECO:0007669"/>
    <property type="project" value="InterPro"/>
</dbReference>
<dbReference type="InterPro" id="IPR003598">
    <property type="entry name" value="Ig_sub2"/>
</dbReference>
<dbReference type="InterPro" id="IPR036179">
    <property type="entry name" value="Ig-like_dom_sf"/>
</dbReference>
<keyword evidence="5" id="KW-1185">Reference proteome</keyword>
<dbReference type="InterPro" id="IPR003599">
    <property type="entry name" value="Ig_sub"/>
</dbReference>
<feature type="signal peptide" evidence="2">
    <location>
        <begin position="1"/>
        <end position="21"/>
    </location>
</feature>
<dbReference type="SUPFAM" id="SSF48726">
    <property type="entry name" value="Immunoglobulin"/>
    <property type="match status" value="7"/>
</dbReference>
<name>A0A9Q1EV41_SYNKA</name>
<comment type="caution">
    <text evidence="4">The sequence shown here is derived from an EMBL/GenBank/DDBJ whole genome shotgun (WGS) entry which is preliminary data.</text>
</comment>
<keyword evidence="1" id="KW-1133">Transmembrane helix</keyword>
<keyword evidence="1" id="KW-0812">Transmembrane</keyword>
<feature type="domain" description="Ig-like" evidence="3">
    <location>
        <begin position="566"/>
        <end position="664"/>
    </location>
</feature>
<feature type="domain" description="Ig-like" evidence="3">
    <location>
        <begin position="224"/>
        <end position="296"/>
    </location>
</feature>
<dbReference type="Pfam" id="PF13895">
    <property type="entry name" value="Ig_2"/>
    <property type="match status" value="1"/>
</dbReference>
<evidence type="ECO:0000313" key="5">
    <source>
        <dbReference type="Proteomes" id="UP001152622"/>
    </source>
</evidence>
<dbReference type="SMART" id="SM00409">
    <property type="entry name" value="IG"/>
    <property type="match status" value="6"/>
</dbReference>
<keyword evidence="1" id="KW-0472">Membrane</keyword>
<keyword evidence="2" id="KW-0732">Signal</keyword>
<feature type="domain" description="Ig-like" evidence="3">
    <location>
        <begin position="675"/>
        <end position="757"/>
    </location>
</feature>
<dbReference type="OrthoDB" id="5843397at2759"/>
<dbReference type="Pfam" id="PF07679">
    <property type="entry name" value="I-set"/>
    <property type="match status" value="2"/>
</dbReference>
<dbReference type="InterPro" id="IPR007110">
    <property type="entry name" value="Ig-like_dom"/>
</dbReference>
<dbReference type="PANTHER" id="PTHR13771:SF9">
    <property type="entry name" value="INTERCELLULAR ADHESION MOLECULE 5"/>
    <property type="match status" value="1"/>
</dbReference>
<dbReference type="InterPro" id="IPR047012">
    <property type="entry name" value="ICAM_VCAM"/>
</dbReference>
<feature type="domain" description="Ig-like" evidence="3">
    <location>
        <begin position="378"/>
        <end position="463"/>
    </location>
</feature>
<protein>
    <recommendedName>
        <fullName evidence="3">Ig-like domain-containing protein</fullName>
    </recommendedName>
</protein>
<dbReference type="PANTHER" id="PTHR13771">
    <property type="entry name" value="INTERCELLULAR ADHESION MOLECULE"/>
    <property type="match status" value="1"/>
</dbReference>